<dbReference type="InterPro" id="IPR001119">
    <property type="entry name" value="SLH_dom"/>
</dbReference>
<evidence type="ECO:0000313" key="4">
    <source>
        <dbReference type="EMBL" id="MEN1759668.1"/>
    </source>
</evidence>
<dbReference type="InterPro" id="IPR051465">
    <property type="entry name" value="Cell_Envelope_Struct_Comp"/>
</dbReference>
<dbReference type="Gene3D" id="3.90.420.10">
    <property type="entry name" value="Oxidoreductase, molybdopterin-binding domain"/>
    <property type="match status" value="1"/>
</dbReference>
<dbReference type="EMBL" id="JBCITM010000003">
    <property type="protein sequence ID" value="MEN1759668.1"/>
    <property type="molecule type" value="Genomic_DNA"/>
</dbReference>
<comment type="caution">
    <text evidence="4">The sequence shown here is derived from an EMBL/GenBank/DDBJ whole genome shotgun (WGS) entry which is preliminary data.</text>
</comment>
<reference evidence="4 5" key="1">
    <citation type="submission" date="2024-04" db="EMBL/GenBank/DDBJ databases">
        <title>Genome sequencing and metabolic network reconstruction of aminoacids and betaine degradation by Anoxynatronum sibiricum.</title>
        <authorList>
            <person name="Detkova E.N."/>
            <person name="Boltjanskaja Y.V."/>
            <person name="Mardanov A.V."/>
            <person name="Kevbrin V."/>
        </authorList>
    </citation>
    <scope>NUCLEOTIDE SEQUENCE [LARGE SCALE GENOMIC DNA]</scope>
    <source>
        <strain evidence="4 5">Z-7981</strain>
    </source>
</reference>
<dbReference type="InterPro" id="IPR036374">
    <property type="entry name" value="OxRdtase_Mopterin-bd_sf"/>
</dbReference>
<dbReference type="PANTHER" id="PTHR43308:SF5">
    <property type="entry name" value="S-LAYER PROTEIN _ PEPTIDOGLYCAN ENDO-BETA-N-ACETYLGLUCOSAMINIDASE"/>
    <property type="match status" value="1"/>
</dbReference>
<evidence type="ECO:0000256" key="1">
    <source>
        <dbReference type="ARBA" id="ARBA00022737"/>
    </source>
</evidence>
<dbReference type="Proteomes" id="UP001407405">
    <property type="component" value="Unassembled WGS sequence"/>
</dbReference>
<dbReference type="Pfam" id="PF00395">
    <property type="entry name" value="SLH"/>
    <property type="match status" value="2"/>
</dbReference>
<protein>
    <submittedName>
        <fullName evidence="4">S-layer homology domain-containing protein</fullName>
    </submittedName>
</protein>
<feature type="domain" description="SLH" evidence="3">
    <location>
        <begin position="347"/>
        <end position="401"/>
    </location>
</feature>
<dbReference type="SUPFAM" id="SSF56524">
    <property type="entry name" value="Oxidoreductase molybdopterin-binding domain"/>
    <property type="match status" value="1"/>
</dbReference>
<evidence type="ECO:0000259" key="3">
    <source>
        <dbReference type="PROSITE" id="PS51272"/>
    </source>
</evidence>
<feature type="compositionally biased region" description="Acidic residues" evidence="2">
    <location>
        <begin position="193"/>
        <end position="212"/>
    </location>
</feature>
<accession>A0ABU9VRM3</accession>
<keyword evidence="5" id="KW-1185">Reference proteome</keyword>
<proteinExistence type="predicted"/>
<dbReference type="PROSITE" id="PS51272">
    <property type="entry name" value="SLH"/>
    <property type="match status" value="3"/>
</dbReference>
<dbReference type="PANTHER" id="PTHR43308">
    <property type="entry name" value="OUTER MEMBRANE PROTEIN ALPHA-RELATED"/>
    <property type="match status" value="1"/>
</dbReference>
<name>A0ABU9VRM3_9CLOT</name>
<organism evidence="4 5">
    <name type="scientific">Anoxynatronum sibiricum</name>
    <dbReference type="NCBI Taxonomy" id="210623"/>
    <lineage>
        <taxon>Bacteria</taxon>
        <taxon>Bacillati</taxon>
        <taxon>Bacillota</taxon>
        <taxon>Clostridia</taxon>
        <taxon>Eubacteriales</taxon>
        <taxon>Clostridiaceae</taxon>
        <taxon>Anoxynatronum</taxon>
    </lineage>
</organism>
<sequence>MTEMMNGKCRWMTWLLVVLLLFSPLTTFALDKQDYAVEIRGTGVPEVLQLSIDDLKAMPAEAQINEAYVYNSRAGEKTAEVKGVSLAYVLTEAAGVTAVTGLVSFAASDGYPIEPQPLEDVLDEALQFVLAYEVDGVMADEDDNPATQEITVYRKQKEEGEFGTVFKMIERIDVDAALAASENEEAKTSEATEAAEEAEDETPEMELEESGDESPAISFTDITPTFAYATTAIEGLVNKGVVSGMGDGRFAPAENLTRAQIATIMVKALGHETAAYRGGFSDVKESDWFASHVQAAVEAGIFSGYPDGTFKPDRVISRQELAVVTGKAAVETGVVEQQRMAKFVMEKSDYADKEAVPAWAAHQVAWLEAQGVFRDFIGESFEPVKTVNRAEAATVIFKTLY</sequence>
<feature type="region of interest" description="Disordered" evidence="2">
    <location>
        <begin position="181"/>
        <end position="216"/>
    </location>
</feature>
<evidence type="ECO:0000256" key="2">
    <source>
        <dbReference type="SAM" id="MobiDB-lite"/>
    </source>
</evidence>
<keyword evidence="1" id="KW-0677">Repeat</keyword>
<evidence type="ECO:0000313" key="5">
    <source>
        <dbReference type="Proteomes" id="UP001407405"/>
    </source>
</evidence>
<feature type="domain" description="SLH" evidence="3">
    <location>
        <begin position="276"/>
        <end position="339"/>
    </location>
</feature>
<feature type="domain" description="SLH" evidence="3">
    <location>
        <begin position="216"/>
        <end position="275"/>
    </location>
</feature>
<dbReference type="RefSeq" id="WP_343185026.1">
    <property type="nucleotide sequence ID" value="NZ_JBCITM010000003.1"/>
</dbReference>
<gene>
    <name evidence="4" type="ORF">AAIG11_04205</name>
</gene>